<name>A0AAE4B2T8_9ACTN</name>
<gene>
    <name evidence="6" type="ORF">J2S42_006017</name>
</gene>
<organism evidence="6 7">
    <name type="scientific">Catenuloplanes indicus</name>
    <dbReference type="NCBI Taxonomy" id="137267"/>
    <lineage>
        <taxon>Bacteria</taxon>
        <taxon>Bacillati</taxon>
        <taxon>Actinomycetota</taxon>
        <taxon>Actinomycetes</taxon>
        <taxon>Micromonosporales</taxon>
        <taxon>Micromonosporaceae</taxon>
        <taxon>Catenuloplanes</taxon>
    </lineage>
</organism>
<keyword evidence="7" id="KW-1185">Reference proteome</keyword>
<proteinExistence type="predicted"/>
<dbReference type="InterPro" id="IPR001647">
    <property type="entry name" value="HTH_TetR"/>
</dbReference>
<evidence type="ECO:0000256" key="1">
    <source>
        <dbReference type="ARBA" id="ARBA00023015"/>
    </source>
</evidence>
<feature type="domain" description="HTH tetR-type" evidence="5">
    <location>
        <begin position="15"/>
        <end position="73"/>
    </location>
</feature>
<dbReference type="Pfam" id="PF00440">
    <property type="entry name" value="TetR_N"/>
    <property type="match status" value="1"/>
</dbReference>
<dbReference type="Proteomes" id="UP001240236">
    <property type="component" value="Unassembled WGS sequence"/>
</dbReference>
<keyword evidence="1" id="KW-0805">Transcription regulation</keyword>
<keyword evidence="3" id="KW-0804">Transcription</keyword>
<evidence type="ECO:0000256" key="4">
    <source>
        <dbReference type="PROSITE-ProRule" id="PRU00335"/>
    </source>
</evidence>
<sequence>MTQTGSSPTQRADARRSRARILAAAATAFARDAAPTFKDIARDAGVGIGTMFRHFPTREALVEEVFRTELQTLCADAATLVAALPADEALREWMSRWAAFVATKQGMSDVLKSLTSSGSVTKSESATLLTHAVQVILDAGEASSILRSDVRADDIVAALSGILVVADPVADDGRTARLLALLMDGLTNRARPSRS</sequence>
<evidence type="ECO:0000259" key="5">
    <source>
        <dbReference type="PROSITE" id="PS50977"/>
    </source>
</evidence>
<dbReference type="InterPro" id="IPR036271">
    <property type="entry name" value="Tet_transcr_reg_TetR-rel_C_sf"/>
</dbReference>
<dbReference type="AlphaFoldDB" id="A0AAE4B2T8"/>
<dbReference type="GO" id="GO:0000976">
    <property type="term" value="F:transcription cis-regulatory region binding"/>
    <property type="evidence" value="ECO:0007669"/>
    <property type="project" value="TreeGrafter"/>
</dbReference>
<dbReference type="GO" id="GO:0003700">
    <property type="term" value="F:DNA-binding transcription factor activity"/>
    <property type="evidence" value="ECO:0007669"/>
    <property type="project" value="TreeGrafter"/>
</dbReference>
<evidence type="ECO:0000313" key="6">
    <source>
        <dbReference type="EMBL" id="MDQ0369348.1"/>
    </source>
</evidence>
<dbReference type="Gene3D" id="1.10.357.10">
    <property type="entry name" value="Tetracycline Repressor, domain 2"/>
    <property type="match status" value="1"/>
</dbReference>
<dbReference type="PANTHER" id="PTHR30055:SF234">
    <property type="entry name" value="HTH-TYPE TRANSCRIPTIONAL REGULATOR BETI"/>
    <property type="match status" value="1"/>
</dbReference>
<comment type="caution">
    <text evidence="6">The sequence shown here is derived from an EMBL/GenBank/DDBJ whole genome shotgun (WGS) entry which is preliminary data.</text>
</comment>
<keyword evidence="2 4" id="KW-0238">DNA-binding</keyword>
<dbReference type="InterPro" id="IPR049445">
    <property type="entry name" value="TetR_SbtR-like_C"/>
</dbReference>
<accession>A0AAE4B2T8</accession>
<dbReference type="PROSITE" id="PS50977">
    <property type="entry name" value="HTH_TETR_2"/>
    <property type="match status" value="1"/>
</dbReference>
<evidence type="ECO:0000256" key="2">
    <source>
        <dbReference type="ARBA" id="ARBA00023125"/>
    </source>
</evidence>
<protein>
    <submittedName>
        <fullName evidence="6">AcrR family transcriptional regulator</fullName>
    </submittedName>
</protein>
<dbReference type="InterPro" id="IPR050109">
    <property type="entry name" value="HTH-type_TetR-like_transc_reg"/>
</dbReference>
<dbReference type="EMBL" id="JAUSUZ010000001">
    <property type="protein sequence ID" value="MDQ0369348.1"/>
    <property type="molecule type" value="Genomic_DNA"/>
</dbReference>
<feature type="DNA-binding region" description="H-T-H motif" evidence="4">
    <location>
        <begin position="36"/>
        <end position="55"/>
    </location>
</feature>
<evidence type="ECO:0000256" key="3">
    <source>
        <dbReference type="ARBA" id="ARBA00023163"/>
    </source>
</evidence>
<dbReference type="Pfam" id="PF21597">
    <property type="entry name" value="TetR_C_43"/>
    <property type="match status" value="1"/>
</dbReference>
<dbReference type="SUPFAM" id="SSF46689">
    <property type="entry name" value="Homeodomain-like"/>
    <property type="match status" value="1"/>
</dbReference>
<dbReference type="SUPFAM" id="SSF48498">
    <property type="entry name" value="Tetracyclin repressor-like, C-terminal domain"/>
    <property type="match status" value="1"/>
</dbReference>
<dbReference type="PANTHER" id="PTHR30055">
    <property type="entry name" value="HTH-TYPE TRANSCRIPTIONAL REGULATOR RUTR"/>
    <property type="match status" value="1"/>
</dbReference>
<dbReference type="RefSeq" id="WP_307244497.1">
    <property type="nucleotide sequence ID" value="NZ_JAUSUZ010000001.1"/>
</dbReference>
<reference evidence="6 7" key="1">
    <citation type="submission" date="2023-07" db="EMBL/GenBank/DDBJ databases">
        <title>Sequencing the genomes of 1000 actinobacteria strains.</title>
        <authorList>
            <person name="Klenk H.-P."/>
        </authorList>
    </citation>
    <scope>NUCLEOTIDE SEQUENCE [LARGE SCALE GENOMIC DNA]</scope>
    <source>
        <strain evidence="6 7">DSM 44709</strain>
    </source>
</reference>
<dbReference type="InterPro" id="IPR009057">
    <property type="entry name" value="Homeodomain-like_sf"/>
</dbReference>
<evidence type="ECO:0000313" key="7">
    <source>
        <dbReference type="Proteomes" id="UP001240236"/>
    </source>
</evidence>